<dbReference type="InterPro" id="IPR044780">
    <property type="entry name" value="Heh2/Src1"/>
</dbReference>
<reference evidence="3 4" key="1">
    <citation type="journal article" date="2018" name="IMA Fungus">
        <title>IMA Genome-F 10: Nine draft genome sequences of Claviceps purpurea s.lat., including C. arundinis, C. humidiphila, and C. cf. spartinae, pseudomolecules for the pitch canker pathogen Fusarium circinatum, draft genome of Davidsoniella eucalypti, Grosmannia galeiformis, Quambalaria eucalypti, and Teratosphaeria destructans.</title>
        <authorList>
            <person name="Wingfield B.D."/>
            <person name="Liu M."/>
            <person name="Nguyen H.D."/>
            <person name="Lane F.A."/>
            <person name="Morgan S.W."/>
            <person name="De Vos L."/>
            <person name="Wilken P.M."/>
            <person name="Duong T.A."/>
            <person name="Aylward J."/>
            <person name="Coetzee M.P."/>
            <person name="Dadej K."/>
            <person name="De Beer Z.W."/>
            <person name="Findlay W."/>
            <person name="Havenga M."/>
            <person name="Kolarik M."/>
            <person name="Menzies J.G."/>
            <person name="Naidoo K."/>
            <person name="Pochopski O."/>
            <person name="Shoukouhi P."/>
            <person name="Santana Q.C."/>
            <person name="Seifert K.A."/>
            <person name="Soal N."/>
            <person name="Steenkamp E.T."/>
            <person name="Tatham C.T."/>
            <person name="van der Nest M.A."/>
            <person name="Wingfield M.J."/>
        </authorList>
    </citation>
    <scope>NUCLEOTIDE SEQUENCE [LARGE SCALE GENOMIC DNA]</scope>
    <source>
        <strain evidence="3">CMW44962</strain>
    </source>
</reference>
<dbReference type="GO" id="GO:0005637">
    <property type="term" value="C:nuclear inner membrane"/>
    <property type="evidence" value="ECO:0007669"/>
    <property type="project" value="InterPro"/>
</dbReference>
<proteinExistence type="predicted"/>
<feature type="compositionally biased region" description="Polar residues" evidence="1">
    <location>
        <begin position="120"/>
        <end position="177"/>
    </location>
</feature>
<name>A0A9W7SW81_9PEZI</name>
<dbReference type="Gene3D" id="1.10.720.40">
    <property type="match status" value="1"/>
</dbReference>
<organism evidence="3 4">
    <name type="scientific">Teratosphaeria destructans</name>
    <dbReference type="NCBI Taxonomy" id="418781"/>
    <lineage>
        <taxon>Eukaryota</taxon>
        <taxon>Fungi</taxon>
        <taxon>Dikarya</taxon>
        <taxon>Ascomycota</taxon>
        <taxon>Pezizomycotina</taxon>
        <taxon>Dothideomycetes</taxon>
        <taxon>Dothideomycetidae</taxon>
        <taxon>Mycosphaerellales</taxon>
        <taxon>Teratosphaeriaceae</taxon>
        <taxon>Teratosphaeria</taxon>
    </lineage>
</organism>
<evidence type="ECO:0000256" key="1">
    <source>
        <dbReference type="SAM" id="MobiDB-lite"/>
    </source>
</evidence>
<dbReference type="EMBL" id="RIBY02000857">
    <property type="protein sequence ID" value="KAH9836451.1"/>
    <property type="molecule type" value="Genomic_DNA"/>
</dbReference>
<sequence length="201" mass="22086">MDDQAYLEPGFDPKSLTMPRLRCILVAHEITFPTSAKKQVLVNLFDDKILPQAHELRDARARVKRSSRGIEDVPSVRSQDTSRGTKKVRFVESQNTAEDDKEKEEEGQEEGQEEVETPALPSTGSSSIRAENAQEMPSTPQGSRHSTTQLKHTPSSAQAQYTSSGVENMPSVSSHSITEAGRPPNAALMKLWGKQLRGSTG</sequence>
<accession>A0A9W7SW81</accession>
<feature type="domain" description="HeH/LEM" evidence="2">
    <location>
        <begin position="13"/>
        <end position="47"/>
    </location>
</feature>
<dbReference type="PANTHER" id="PTHR47808:SF2">
    <property type="entry name" value="LEM DOMAIN-CONTAINING PROTEIN 2"/>
    <property type="match status" value="1"/>
</dbReference>
<dbReference type="PANTHER" id="PTHR47808">
    <property type="entry name" value="INNER NUCLEAR MEMBRANE PROTEIN HEH2-RELATED"/>
    <property type="match status" value="1"/>
</dbReference>
<keyword evidence="4" id="KW-1185">Reference proteome</keyword>
<reference evidence="3 4" key="2">
    <citation type="journal article" date="2021" name="Curr. Genet.">
        <title>Genetic response to nitrogen starvation in the aggressive Eucalyptus foliar pathogen Teratosphaeria destructans.</title>
        <authorList>
            <person name="Havenga M."/>
            <person name="Wingfield B.D."/>
            <person name="Wingfield M.J."/>
            <person name="Dreyer L.L."/>
            <person name="Roets F."/>
            <person name="Aylward J."/>
        </authorList>
    </citation>
    <scope>NUCLEOTIDE SEQUENCE [LARGE SCALE GENOMIC DNA]</scope>
    <source>
        <strain evidence="3">CMW44962</strain>
    </source>
</reference>
<dbReference type="OrthoDB" id="2503928at2759"/>
<dbReference type="GO" id="GO:0071763">
    <property type="term" value="P:nuclear membrane organization"/>
    <property type="evidence" value="ECO:0007669"/>
    <property type="project" value="TreeGrafter"/>
</dbReference>
<dbReference type="Pfam" id="PF12949">
    <property type="entry name" value="HeH"/>
    <property type="match status" value="1"/>
</dbReference>
<dbReference type="GO" id="GO:0005783">
    <property type="term" value="C:endoplasmic reticulum"/>
    <property type="evidence" value="ECO:0007669"/>
    <property type="project" value="TreeGrafter"/>
</dbReference>
<dbReference type="GO" id="GO:0034399">
    <property type="term" value="C:nuclear periphery"/>
    <property type="evidence" value="ECO:0007669"/>
    <property type="project" value="TreeGrafter"/>
</dbReference>
<protein>
    <submittedName>
        <fullName evidence="3">Sister chromatid separation protein Src1</fullName>
    </submittedName>
</protein>
<gene>
    <name evidence="3" type="ORF">Tdes44962_MAKER08454</name>
</gene>
<dbReference type="CDD" id="cd12935">
    <property type="entry name" value="LEM_like"/>
    <property type="match status" value="1"/>
</dbReference>
<evidence type="ECO:0000313" key="3">
    <source>
        <dbReference type="EMBL" id="KAH9836451.1"/>
    </source>
</evidence>
<dbReference type="Proteomes" id="UP001138500">
    <property type="component" value="Unassembled WGS sequence"/>
</dbReference>
<dbReference type="InterPro" id="IPR011015">
    <property type="entry name" value="LEM/LEM-like_dom_sf"/>
</dbReference>
<feature type="compositionally biased region" description="Acidic residues" evidence="1">
    <location>
        <begin position="97"/>
        <end position="116"/>
    </location>
</feature>
<feature type="region of interest" description="Disordered" evidence="1">
    <location>
        <begin position="57"/>
        <end position="201"/>
    </location>
</feature>
<dbReference type="GO" id="GO:0003682">
    <property type="term" value="F:chromatin binding"/>
    <property type="evidence" value="ECO:0007669"/>
    <property type="project" value="InterPro"/>
</dbReference>
<evidence type="ECO:0000313" key="4">
    <source>
        <dbReference type="Proteomes" id="UP001138500"/>
    </source>
</evidence>
<evidence type="ECO:0000259" key="2">
    <source>
        <dbReference type="Pfam" id="PF12949"/>
    </source>
</evidence>
<dbReference type="InterPro" id="IPR025856">
    <property type="entry name" value="HeH/LEM_domain"/>
</dbReference>
<dbReference type="AlphaFoldDB" id="A0A9W7SW81"/>
<comment type="caution">
    <text evidence="3">The sequence shown here is derived from an EMBL/GenBank/DDBJ whole genome shotgun (WGS) entry which is preliminary data.</text>
</comment>